<dbReference type="OrthoDB" id="1551260at2"/>
<keyword evidence="2" id="KW-1185">Reference proteome</keyword>
<dbReference type="EMBL" id="NQMS01000018">
    <property type="protein sequence ID" value="PAV94144.1"/>
    <property type="molecule type" value="Genomic_DNA"/>
</dbReference>
<comment type="caution">
    <text evidence="1">The sequence shown here is derived from an EMBL/GenBank/DDBJ whole genome shotgun (WGS) entry which is preliminary data.</text>
</comment>
<gene>
    <name evidence="1" type="ORF">CJD50_22165</name>
</gene>
<organism evidence="1 2">
    <name type="scientific">Hafnia paralvei</name>
    <dbReference type="NCBI Taxonomy" id="546367"/>
    <lineage>
        <taxon>Bacteria</taxon>
        <taxon>Pseudomonadati</taxon>
        <taxon>Pseudomonadota</taxon>
        <taxon>Gammaproteobacteria</taxon>
        <taxon>Enterobacterales</taxon>
        <taxon>Hafniaceae</taxon>
        <taxon>Hafnia</taxon>
    </lineage>
</organism>
<name>A0A2A2M7Q9_9GAMM</name>
<evidence type="ECO:0000313" key="1">
    <source>
        <dbReference type="EMBL" id="PAV94144.1"/>
    </source>
</evidence>
<protein>
    <submittedName>
        <fullName evidence="1">Uncharacterized protein</fullName>
    </submittedName>
</protein>
<accession>A0A2A2M7Q9</accession>
<dbReference type="AlphaFoldDB" id="A0A2A2M7Q9"/>
<reference evidence="1 2" key="1">
    <citation type="submission" date="2017-08" db="EMBL/GenBank/DDBJ databases">
        <title>Draft Genome Sequence of Hafnia alvei CITHA-6 Isolated from Raw Bovine Milk.</title>
        <authorList>
            <person name="Culligan E.P."/>
            <person name="Mcsweeney A."/>
            <person name="O'Doherty C."/>
            <person name="Gleeson E."/>
            <person name="O'Riordan D."/>
            <person name="Sleator R.D."/>
        </authorList>
    </citation>
    <scope>NUCLEOTIDE SEQUENCE [LARGE SCALE GENOMIC DNA]</scope>
    <source>
        <strain evidence="1 2">CITHA-6</strain>
    </source>
</reference>
<sequence>MAAPIMKYFAYEHLPAHLQEVSKPIGELAKLMDESLADGAEKSAGLRKLLEAKDALVRAKLG</sequence>
<dbReference type="Proteomes" id="UP000218796">
    <property type="component" value="Unassembled WGS sequence"/>
</dbReference>
<dbReference type="RefSeq" id="WP_061553699.1">
    <property type="nucleotide sequence ID" value="NZ_JBPUTN010000003.1"/>
</dbReference>
<proteinExistence type="predicted"/>
<evidence type="ECO:0000313" key="2">
    <source>
        <dbReference type="Proteomes" id="UP000218796"/>
    </source>
</evidence>